<dbReference type="Proteomes" id="UP000324222">
    <property type="component" value="Unassembled WGS sequence"/>
</dbReference>
<evidence type="ECO:0000313" key="2">
    <source>
        <dbReference type="Proteomes" id="UP000324222"/>
    </source>
</evidence>
<sequence length="117" mass="12974">MVTTKPPADVLSPRLPYPCFSRPPASRASPKVVFSLVQLLFLLHQADYFHYSVPSSGSFFSPPPPPINYIIILAWCSLEQGEDTARGGEGGAATLTKPKANLIKWLSCVHRRRPKKR</sequence>
<reference evidence="1 2" key="1">
    <citation type="submission" date="2019-05" db="EMBL/GenBank/DDBJ databases">
        <title>Another draft genome of Portunus trituberculatus and its Hox gene families provides insights of decapod evolution.</title>
        <authorList>
            <person name="Jeong J.-H."/>
            <person name="Song I."/>
            <person name="Kim S."/>
            <person name="Choi T."/>
            <person name="Kim D."/>
            <person name="Ryu S."/>
            <person name="Kim W."/>
        </authorList>
    </citation>
    <scope>NUCLEOTIDE SEQUENCE [LARGE SCALE GENOMIC DNA]</scope>
    <source>
        <tissue evidence="1">Muscle</tissue>
    </source>
</reference>
<name>A0A5B7FE91_PORTR</name>
<dbReference type="AlphaFoldDB" id="A0A5B7FE91"/>
<comment type="caution">
    <text evidence="1">The sequence shown here is derived from an EMBL/GenBank/DDBJ whole genome shotgun (WGS) entry which is preliminary data.</text>
</comment>
<keyword evidence="2" id="KW-1185">Reference proteome</keyword>
<organism evidence="1 2">
    <name type="scientific">Portunus trituberculatus</name>
    <name type="common">Swimming crab</name>
    <name type="synonym">Neptunus trituberculatus</name>
    <dbReference type="NCBI Taxonomy" id="210409"/>
    <lineage>
        <taxon>Eukaryota</taxon>
        <taxon>Metazoa</taxon>
        <taxon>Ecdysozoa</taxon>
        <taxon>Arthropoda</taxon>
        <taxon>Crustacea</taxon>
        <taxon>Multicrustacea</taxon>
        <taxon>Malacostraca</taxon>
        <taxon>Eumalacostraca</taxon>
        <taxon>Eucarida</taxon>
        <taxon>Decapoda</taxon>
        <taxon>Pleocyemata</taxon>
        <taxon>Brachyura</taxon>
        <taxon>Eubrachyura</taxon>
        <taxon>Portunoidea</taxon>
        <taxon>Portunidae</taxon>
        <taxon>Portuninae</taxon>
        <taxon>Portunus</taxon>
    </lineage>
</organism>
<accession>A0A5B7FE91</accession>
<proteinExistence type="predicted"/>
<dbReference type="EMBL" id="VSRR010005586">
    <property type="protein sequence ID" value="MPC42834.1"/>
    <property type="molecule type" value="Genomic_DNA"/>
</dbReference>
<evidence type="ECO:0000313" key="1">
    <source>
        <dbReference type="EMBL" id="MPC42834.1"/>
    </source>
</evidence>
<protein>
    <submittedName>
        <fullName evidence="1">Uncharacterized protein</fullName>
    </submittedName>
</protein>
<gene>
    <name evidence="1" type="ORF">E2C01_036465</name>
</gene>